<organism evidence="1 2">
    <name type="scientific">Romanomermis culicivorax</name>
    <name type="common">Nematode worm</name>
    <dbReference type="NCBI Taxonomy" id="13658"/>
    <lineage>
        <taxon>Eukaryota</taxon>
        <taxon>Metazoa</taxon>
        <taxon>Ecdysozoa</taxon>
        <taxon>Nematoda</taxon>
        <taxon>Enoplea</taxon>
        <taxon>Dorylaimia</taxon>
        <taxon>Mermithida</taxon>
        <taxon>Mermithoidea</taxon>
        <taxon>Mermithidae</taxon>
        <taxon>Romanomermis</taxon>
    </lineage>
</organism>
<accession>A0A915K3V3</accession>
<protein>
    <submittedName>
        <fullName evidence="2">Uncharacterized protein</fullName>
    </submittedName>
</protein>
<sequence length="114" mass="12597">MHEKIKTNFDVAAVVSKEYFDRKARTSDFPVKNLVLLTNTPKANKIQPIFVGPFTITDVSGAAENVVTIDSLDVPGLRQTVSMTRLKLFIPCPAKDVFDLETSGLRLPHTSHGQ</sequence>
<dbReference type="Proteomes" id="UP000887565">
    <property type="component" value="Unplaced"/>
</dbReference>
<keyword evidence="1" id="KW-1185">Reference proteome</keyword>
<dbReference type="AlphaFoldDB" id="A0A915K3V3"/>
<dbReference type="WBParaSite" id="nRc.2.0.1.t33455-RA">
    <property type="protein sequence ID" value="nRc.2.0.1.t33455-RA"/>
    <property type="gene ID" value="nRc.2.0.1.g33455"/>
</dbReference>
<proteinExistence type="predicted"/>
<evidence type="ECO:0000313" key="1">
    <source>
        <dbReference type="Proteomes" id="UP000887565"/>
    </source>
</evidence>
<evidence type="ECO:0000313" key="2">
    <source>
        <dbReference type="WBParaSite" id="nRc.2.0.1.t33455-RA"/>
    </source>
</evidence>
<reference evidence="2" key="1">
    <citation type="submission" date="2022-11" db="UniProtKB">
        <authorList>
            <consortium name="WormBaseParasite"/>
        </authorList>
    </citation>
    <scope>IDENTIFICATION</scope>
</reference>
<name>A0A915K3V3_ROMCU</name>